<dbReference type="NCBIfam" id="TIGR01484">
    <property type="entry name" value="HAD-SF-IIB"/>
    <property type="match status" value="1"/>
</dbReference>
<protein>
    <recommendedName>
        <fullName evidence="3">Hydrolase Cof</fullName>
    </recommendedName>
</protein>
<dbReference type="PANTHER" id="PTHR10000">
    <property type="entry name" value="PHOSPHOSERINE PHOSPHATASE"/>
    <property type="match status" value="1"/>
</dbReference>
<dbReference type="SUPFAM" id="SSF56784">
    <property type="entry name" value="HAD-like"/>
    <property type="match status" value="1"/>
</dbReference>
<name>A0A0L0QS39_VIRPA</name>
<dbReference type="PANTHER" id="PTHR10000:SF55">
    <property type="entry name" value="5-AMINO-6-(5-PHOSPHO-D-RIBITYLAMINO)URACIL PHOSPHATASE YCSE"/>
    <property type="match status" value="1"/>
</dbReference>
<dbReference type="Gene3D" id="3.30.1240.10">
    <property type="match status" value="1"/>
</dbReference>
<dbReference type="PATRIC" id="fig|1473.5.peg.4389"/>
<dbReference type="GO" id="GO:0005829">
    <property type="term" value="C:cytosol"/>
    <property type="evidence" value="ECO:0007669"/>
    <property type="project" value="TreeGrafter"/>
</dbReference>
<dbReference type="AlphaFoldDB" id="A0A0L0QS39"/>
<dbReference type="InterPro" id="IPR036412">
    <property type="entry name" value="HAD-like_sf"/>
</dbReference>
<dbReference type="EMBL" id="LGTO01000005">
    <property type="protein sequence ID" value="KNE21386.1"/>
    <property type="molecule type" value="Genomic_DNA"/>
</dbReference>
<dbReference type="GeneID" id="66872873"/>
<dbReference type="Proteomes" id="UP000036780">
    <property type="component" value="Unassembled WGS sequence"/>
</dbReference>
<dbReference type="Pfam" id="PF08282">
    <property type="entry name" value="Hydrolase_3"/>
    <property type="match status" value="1"/>
</dbReference>
<dbReference type="OrthoDB" id="9806027at2"/>
<dbReference type="SFLD" id="SFLDG01144">
    <property type="entry name" value="C2.B.4:_PGP_Like"/>
    <property type="match status" value="1"/>
</dbReference>
<sequence>MKLIAIDLDGTLLSDDGTISNANIATIQEAQQEGHIVSIASGRSLPDTKEILRLSALDCPIIAGNGATSFHRGEQVHQLYMDQEIVKRIIPILRELQLYYEVYVDEGVLLEKDMENILWQELEQIGHDVAYTSETLKQTIAIQHSQHGLQFVDQYEKVVSNYEGIYKIFVLSLLDEKRNQLQHFMESQGGISITSSGREKLEIAHPRASKGYALELMAHHFDIPMENTIAIGDNFNDLSMFAAAGVSISMGNAEEEVKQQSTHTTLNYDEDGVAYAIRRYVLGEE</sequence>
<dbReference type="PROSITE" id="PS01228">
    <property type="entry name" value="COF_1"/>
    <property type="match status" value="1"/>
</dbReference>
<dbReference type="RefSeq" id="WP_050350813.1">
    <property type="nucleotide sequence ID" value="NZ_CP073011.1"/>
</dbReference>
<evidence type="ECO:0000313" key="1">
    <source>
        <dbReference type="EMBL" id="KNE21386.1"/>
    </source>
</evidence>
<dbReference type="NCBIfam" id="TIGR00099">
    <property type="entry name" value="Cof-subfamily"/>
    <property type="match status" value="1"/>
</dbReference>
<organism evidence="1 2">
    <name type="scientific">Virgibacillus pantothenticus</name>
    <dbReference type="NCBI Taxonomy" id="1473"/>
    <lineage>
        <taxon>Bacteria</taxon>
        <taxon>Bacillati</taxon>
        <taxon>Bacillota</taxon>
        <taxon>Bacilli</taxon>
        <taxon>Bacillales</taxon>
        <taxon>Bacillaceae</taxon>
        <taxon>Virgibacillus</taxon>
    </lineage>
</organism>
<evidence type="ECO:0008006" key="3">
    <source>
        <dbReference type="Google" id="ProtNLM"/>
    </source>
</evidence>
<dbReference type="GO" id="GO:0000287">
    <property type="term" value="F:magnesium ion binding"/>
    <property type="evidence" value="ECO:0007669"/>
    <property type="project" value="TreeGrafter"/>
</dbReference>
<comment type="caution">
    <text evidence="1">The sequence shown here is derived from an EMBL/GenBank/DDBJ whole genome shotgun (WGS) entry which is preliminary data.</text>
</comment>
<evidence type="ECO:0000313" key="2">
    <source>
        <dbReference type="Proteomes" id="UP000036780"/>
    </source>
</evidence>
<dbReference type="InterPro" id="IPR000150">
    <property type="entry name" value="Cof"/>
</dbReference>
<accession>A0A0L0QS39</accession>
<dbReference type="GO" id="GO:0016791">
    <property type="term" value="F:phosphatase activity"/>
    <property type="evidence" value="ECO:0007669"/>
    <property type="project" value="TreeGrafter"/>
</dbReference>
<dbReference type="SFLD" id="SFLDS00003">
    <property type="entry name" value="Haloacid_Dehalogenase"/>
    <property type="match status" value="1"/>
</dbReference>
<dbReference type="PROSITE" id="PS01229">
    <property type="entry name" value="COF_2"/>
    <property type="match status" value="1"/>
</dbReference>
<gene>
    <name evidence="1" type="ORF">AFK71_06885</name>
</gene>
<dbReference type="InterPro" id="IPR023214">
    <property type="entry name" value="HAD_sf"/>
</dbReference>
<dbReference type="CDD" id="cd07516">
    <property type="entry name" value="HAD_Pase"/>
    <property type="match status" value="1"/>
</dbReference>
<keyword evidence="2" id="KW-1185">Reference proteome</keyword>
<dbReference type="InterPro" id="IPR006379">
    <property type="entry name" value="HAD-SF_hydro_IIB"/>
</dbReference>
<proteinExistence type="predicted"/>
<dbReference type="Gene3D" id="3.40.50.1000">
    <property type="entry name" value="HAD superfamily/HAD-like"/>
    <property type="match status" value="1"/>
</dbReference>
<dbReference type="SFLD" id="SFLDG01140">
    <property type="entry name" value="C2.B:_Phosphomannomutase_and_P"/>
    <property type="match status" value="1"/>
</dbReference>
<reference evidence="2" key="1">
    <citation type="submission" date="2015-07" db="EMBL/GenBank/DDBJ databases">
        <title>Fjat-10053 dsm26.</title>
        <authorList>
            <person name="Liu B."/>
            <person name="Wang J."/>
            <person name="Zhu Y."/>
            <person name="Liu G."/>
            <person name="Chen Q."/>
            <person name="Chen Z."/>
            <person name="Lan J."/>
            <person name="Che J."/>
            <person name="Ge C."/>
            <person name="Shi H."/>
            <person name="Pan Z."/>
            <person name="Liu X."/>
        </authorList>
    </citation>
    <scope>NUCLEOTIDE SEQUENCE [LARGE SCALE GENOMIC DNA]</scope>
    <source>
        <strain evidence="2">DSM 26</strain>
    </source>
</reference>